<feature type="compositionally biased region" description="Polar residues" evidence="1">
    <location>
        <begin position="499"/>
        <end position="508"/>
    </location>
</feature>
<evidence type="ECO:0000256" key="1">
    <source>
        <dbReference type="SAM" id="MobiDB-lite"/>
    </source>
</evidence>
<dbReference type="InterPro" id="IPR012386">
    <property type="entry name" value="Cyclic-nucl_3Pdiesterase"/>
</dbReference>
<dbReference type="AlphaFoldDB" id="A0A9W7ARV0"/>
<feature type="compositionally biased region" description="Low complexity" evidence="1">
    <location>
        <begin position="509"/>
        <end position="518"/>
    </location>
</feature>
<evidence type="ECO:0000313" key="2">
    <source>
        <dbReference type="EMBL" id="GMH76574.1"/>
    </source>
</evidence>
<gene>
    <name evidence="2" type="ORF">TL16_g07130</name>
</gene>
<dbReference type="GO" id="GO:0004112">
    <property type="term" value="F:cyclic-nucleotide phosphodiesterase activity"/>
    <property type="evidence" value="ECO:0007669"/>
    <property type="project" value="InterPro"/>
</dbReference>
<feature type="compositionally biased region" description="Basic and acidic residues" evidence="1">
    <location>
        <begin position="388"/>
        <end position="405"/>
    </location>
</feature>
<feature type="compositionally biased region" description="Polar residues" evidence="1">
    <location>
        <begin position="446"/>
        <end position="458"/>
    </location>
</feature>
<proteinExistence type="predicted"/>
<feature type="compositionally biased region" description="Basic and acidic residues" evidence="1">
    <location>
        <begin position="417"/>
        <end position="442"/>
    </location>
</feature>
<protein>
    <submittedName>
        <fullName evidence="2">Uncharacterized protein</fullName>
    </submittedName>
</protein>
<feature type="region of interest" description="Disordered" evidence="1">
    <location>
        <begin position="1"/>
        <end position="20"/>
    </location>
</feature>
<feature type="compositionally biased region" description="Low complexity" evidence="1">
    <location>
        <begin position="795"/>
        <end position="808"/>
    </location>
</feature>
<reference evidence="3" key="1">
    <citation type="journal article" date="2023" name="Commun. Biol.">
        <title>Genome analysis of Parmales, the sister group of diatoms, reveals the evolutionary specialization of diatoms from phago-mixotrophs to photoautotrophs.</title>
        <authorList>
            <person name="Ban H."/>
            <person name="Sato S."/>
            <person name="Yoshikawa S."/>
            <person name="Yamada K."/>
            <person name="Nakamura Y."/>
            <person name="Ichinomiya M."/>
            <person name="Sato N."/>
            <person name="Blanc-Mathieu R."/>
            <person name="Endo H."/>
            <person name="Kuwata A."/>
            <person name="Ogata H."/>
        </authorList>
    </citation>
    <scope>NUCLEOTIDE SEQUENCE [LARGE SCALE GENOMIC DNA]</scope>
</reference>
<feature type="region of interest" description="Disordered" evidence="1">
    <location>
        <begin position="829"/>
        <end position="848"/>
    </location>
</feature>
<dbReference type="Pfam" id="PF07823">
    <property type="entry name" value="CPDase"/>
    <property type="match status" value="1"/>
</dbReference>
<feature type="region of interest" description="Disordered" evidence="1">
    <location>
        <begin position="771"/>
        <end position="814"/>
    </location>
</feature>
<evidence type="ECO:0000313" key="3">
    <source>
        <dbReference type="Proteomes" id="UP001162640"/>
    </source>
</evidence>
<dbReference type="PANTHER" id="PTHR37028">
    <property type="entry name" value="UNNAMED PRODUCT-RELATED"/>
    <property type="match status" value="1"/>
</dbReference>
<dbReference type="InterPro" id="IPR009097">
    <property type="entry name" value="Cyclic_Pdiesterase"/>
</dbReference>
<organism evidence="2 3">
    <name type="scientific">Triparma laevis f. inornata</name>
    <dbReference type="NCBI Taxonomy" id="1714386"/>
    <lineage>
        <taxon>Eukaryota</taxon>
        <taxon>Sar</taxon>
        <taxon>Stramenopiles</taxon>
        <taxon>Ochrophyta</taxon>
        <taxon>Bolidophyceae</taxon>
        <taxon>Parmales</taxon>
        <taxon>Triparmaceae</taxon>
        <taxon>Triparma</taxon>
    </lineage>
</organism>
<feature type="compositionally biased region" description="Basic and acidic residues" evidence="1">
    <location>
        <begin position="551"/>
        <end position="584"/>
    </location>
</feature>
<dbReference type="EMBL" id="BLQM01000222">
    <property type="protein sequence ID" value="GMH76574.1"/>
    <property type="molecule type" value="Genomic_DNA"/>
</dbReference>
<dbReference type="Gene3D" id="3.90.1140.10">
    <property type="entry name" value="Cyclic phosphodiesterase"/>
    <property type="match status" value="1"/>
</dbReference>
<comment type="caution">
    <text evidence="2">The sequence shown here is derived from an EMBL/GenBank/DDBJ whole genome shotgun (WGS) entry which is preliminary data.</text>
</comment>
<sequence length="1043" mass="116852">MATRRNTQQLKPSELPESVKPHVSEGASLYSSPVFHGYSMWLLPSAGEDCEFLASVIKHTADDLKTDAFLPHLSVLAGINDRDEEWLLKRMEMLEQRLKHNFDDIFVPEMRLHGLGARDLFFQCIYAHPVLTKSITGINKVACEVFERPGNGCGYDAAWMPHLSLVYGDLDLDTKTSTMANLALDVIGKAFHFGTLQLWRTEGLHTDWKCIKSVDLPLPLDESAGSAAGSPTSKTIGGMGTTDVYNWAAARKAMIKAHDFATKKSSSELLKGVDEEEEEEEEEEEGGEVGGETTSGEQLAMIGGDTFKELTTKRDDVHNLRNGEITKEEMFQKLNDLKKSKSKQQSEQPPPPPQAGSGVPESPNPFDSFGASGQIVEEEGMSIPTGTPDRKEVLQRMIQEKRAQKDLSLSAANNATKVEKERLKKMVEERRRKQVEKNRGEVDMSVNVSAIQGETTGSMLGMNDTTTTSLPLPPPKTTDKSKSARSTTTQNRRHPSPQVRASRSYRLNTTTTPSTVKTSLAQKTSSSELTFKPKIRPLPSGIYGGGTPNGGKKEEMSFEERTRRGSVERESKLREKREQKQSKELDGCTFNPAININSMRAAQMAKKDNRTVAERLYDERVHLAAKQQMRVKMQEREAEKAFEDAHTFKPEVGVVVGEGSAMKKVIRKRDGTPVQSRFRQVAASPCQRPTDKKDKQCSFTPKVTGVRGNMSSAKLYLKNDVFSRLQNGAKEGGGMKENENPVFDAADVEEEEPRPVMDMATFMNNVQKKKVVRPASAGRSRPNNKTVGSARKARASSAGRSRPNSAAGKTTTTDSAQFHAFLARQNQTELKKKQKIDHLKRQQQQTHKPVLCSTTVNLTQDRKQEDFLKRLKQYQVRKDHQQIKLQAQHNTDPECTFRPALNSKSNNLAEGGRSVVELSRGDHLRKETTQKMLRLRHEQSQMKELTFAPQVNHSNKVARNATSRLKIVEDPDNYLSRLQQSAKNRKDVLRRKAQELEMKTLQECTFRPETSECPGYIKRIARSMALTKVDRQESIEAGKPEWK</sequence>
<feature type="compositionally biased region" description="Acidic residues" evidence="1">
    <location>
        <begin position="274"/>
        <end position="287"/>
    </location>
</feature>
<dbReference type="PANTHER" id="PTHR37028:SF4">
    <property type="entry name" value="ALMS MOTIF DOMAIN-CONTAINING PROTEIN"/>
    <property type="match status" value="1"/>
</dbReference>
<feature type="compositionally biased region" description="Polar residues" evidence="1">
    <location>
        <begin position="1"/>
        <end position="11"/>
    </location>
</feature>
<accession>A0A9W7ARV0</accession>
<feature type="compositionally biased region" description="Basic and acidic residues" evidence="1">
    <location>
        <begin position="306"/>
        <end position="339"/>
    </location>
</feature>
<dbReference type="Proteomes" id="UP001162640">
    <property type="component" value="Unassembled WGS sequence"/>
</dbReference>
<feature type="compositionally biased region" description="Polar residues" evidence="1">
    <location>
        <begin position="519"/>
        <end position="529"/>
    </location>
</feature>
<feature type="region of interest" description="Disordered" evidence="1">
    <location>
        <begin position="265"/>
        <end position="584"/>
    </location>
</feature>
<dbReference type="SUPFAM" id="SSF55144">
    <property type="entry name" value="LigT-like"/>
    <property type="match status" value="1"/>
</dbReference>
<name>A0A9W7ARV0_9STRA</name>